<name>A0A382SRB1_9ZZZZ</name>
<dbReference type="InterPro" id="IPR021130">
    <property type="entry name" value="PRib-ATP_PPHydrolase-like"/>
</dbReference>
<reference evidence="9" key="1">
    <citation type="submission" date="2018-05" db="EMBL/GenBank/DDBJ databases">
        <authorList>
            <person name="Lanie J.A."/>
            <person name="Ng W.-L."/>
            <person name="Kazmierczak K.M."/>
            <person name="Andrzejewski T.M."/>
            <person name="Davidsen T.M."/>
            <person name="Wayne K.J."/>
            <person name="Tettelin H."/>
            <person name="Glass J.I."/>
            <person name="Rusch D."/>
            <person name="Podicherti R."/>
            <person name="Tsui H.-C.T."/>
            <person name="Winkler M.E."/>
        </authorList>
    </citation>
    <scope>NUCLEOTIDE SEQUENCE</scope>
</reference>
<comment type="pathway">
    <text evidence="2">Amino-acid biosynthesis; L-histidine biosynthesis; L-histidine from 5-phospho-alpha-D-ribose 1-diphosphate: step 2/9.</text>
</comment>
<dbReference type="GO" id="GO:0000105">
    <property type="term" value="P:L-histidine biosynthetic process"/>
    <property type="evidence" value="ECO:0007669"/>
    <property type="project" value="UniProtKB-KW"/>
</dbReference>
<dbReference type="AlphaFoldDB" id="A0A382SRB1"/>
<dbReference type="GO" id="GO:0005524">
    <property type="term" value="F:ATP binding"/>
    <property type="evidence" value="ECO:0007669"/>
    <property type="project" value="UniProtKB-KW"/>
</dbReference>
<dbReference type="InterPro" id="IPR008179">
    <property type="entry name" value="HisE"/>
</dbReference>
<organism evidence="9">
    <name type="scientific">marine metagenome</name>
    <dbReference type="NCBI Taxonomy" id="408172"/>
    <lineage>
        <taxon>unclassified sequences</taxon>
        <taxon>metagenomes</taxon>
        <taxon>ecological metagenomes</taxon>
    </lineage>
</organism>
<evidence type="ECO:0000256" key="8">
    <source>
        <dbReference type="ARBA" id="ARBA00023102"/>
    </source>
</evidence>
<dbReference type="EMBL" id="UINC01130958">
    <property type="protein sequence ID" value="SVD12366.1"/>
    <property type="molecule type" value="Genomic_DNA"/>
</dbReference>
<dbReference type="Gene3D" id="1.10.287.1080">
    <property type="entry name" value="MazG-like"/>
    <property type="match status" value="1"/>
</dbReference>
<dbReference type="CDD" id="cd11534">
    <property type="entry name" value="NTP-PPase_HisIE_like"/>
    <property type="match status" value="1"/>
</dbReference>
<gene>
    <name evidence="9" type="ORF">METZ01_LOCUS365220</name>
</gene>
<dbReference type="NCBIfam" id="TIGR03188">
    <property type="entry name" value="histidine_hisI"/>
    <property type="match status" value="1"/>
</dbReference>
<keyword evidence="8" id="KW-0368">Histidine biosynthesis</keyword>
<accession>A0A382SRB1</accession>
<evidence type="ECO:0000256" key="2">
    <source>
        <dbReference type="ARBA" id="ARBA00005204"/>
    </source>
</evidence>
<evidence type="ECO:0000256" key="7">
    <source>
        <dbReference type="ARBA" id="ARBA00022840"/>
    </source>
</evidence>
<keyword evidence="4" id="KW-0028">Amino-acid biosynthesis</keyword>
<evidence type="ECO:0000313" key="9">
    <source>
        <dbReference type="EMBL" id="SVD12366.1"/>
    </source>
</evidence>
<dbReference type="GO" id="GO:0004636">
    <property type="term" value="F:phosphoribosyl-ATP diphosphatase activity"/>
    <property type="evidence" value="ECO:0007669"/>
    <property type="project" value="UniProtKB-EC"/>
</dbReference>
<evidence type="ECO:0000256" key="3">
    <source>
        <dbReference type="ARBA" id="ARBA00012414"/>
    </source>
</evidence>
<dbReference type="SUPFAM" id="SSF101386">
    <property type="entry name" value="all-alpha NTP pyrophosphatases"/>
    <property type="match status" value="1"/>
</dbReference>
<evidence type="ECO:0000256" key="4">
    <source>
        <dbReference type="ARBA" id="ARBA00022605"/>
    </source>
</evidence>
<keyword evidence="6" id="KW-0378">Hydrolase</keyword>
<keyword evidence="7" id="KW-0067">ATP-binding</keyword>
<proteinExistence type="predicted"/>
<dbReference type="EC" id="3.6.1.31" evidence="3"/>
<keyword evidence="5" id="KW-0547">Nucleotide-binding</keyword>
<dbReference type="Pfam" id="PF01503">
    <property type="entry name" value="PRA-PH"/>
    <property type="match status" value="1"/>
</dbReference>
<evidence type="ECO:0000256" key="5">
    <source>
        <dbReference type="ARBA" id="ARBA00022741"/>
    </source>
</evidence>
<evidence type="ECO:0000256" key="6">
    <source>
        <dbReference type="ARBA" id="ARBA00022801"/>
    </source>
</evidence>
<evidence type="ECO:0000256" key="1">
    <source>
        <dbReference type="ARBA" id="ARBA00001460"/>
    </source>
</evidence>
<comment type="catalytic activity">
    <reaction evidence="1">
        <text>1-(5-phospho-beta-D-ribosyl)-ATP + H2O = 1-(5-phospho-beta-D-ribosyl)-5'-AMP + diphosphate + H(+)</text>
        <dbReference type="Rhea" id="RHEA:22828"/>
        <dbReference type="ChEBI" id="CHEBI:15377"/>
        <dbReference type="ChEBI" id="CHEBI:15378"/>
        <dbReference type="ChEBI" id="CHEBI:33019"/>
        <dbReference type="ChEBI" id="CHEBI:59457"/>
        <dbReference type="ChEBI" id="CHEBI:73183"/>
        <dbReference type="EC" id="3.6.1.31"/>
    </reaction>
</comment>
<protein>
    <recommendedName>
        <fullName evidence="3">phosphoribosyl-ATP diphosphatase</fullName>
        <ecNumber evidence="3">3.6.1.31</ecNumber>
    </recommendedName>
</protein>
<feature type="non-terminal residue" evidence="9">
    <location>
        <position position="54"/>
    </location>
</feature>
<sequence>MDIITKLSQVLEQRKKAEPNYSYVKKLYDKGTEEILKKVEEETFELINATREQH</sequence>